<proteinExistence type="predicted"/>
<sequence>MHKNSKHLATLVLISSTILAGCGGDDSGSGSGRGRNTSSISAYSYSGSMLIGNCVGNSVLATNDFLIGTTSNSVSAEKLESMIKSAQASFDILVGSNNFNVNAATDLGIDSQNRLQICVETELGSNGTANYEGIIIGADNSGSALDFMFDHELTHTISANIVGKVMLTISADRWFNEGLATLIADNKILSKSKMLNLINLSNGTLLIPTNVSDHDDESIWINDGKKISNFYPAYNTAIRYAMHMGASKSDFVDMLFKIRDIENSCKEQQEAYYYDSSYAHGSISITNQSSYCDDTDAGYETKYNDEIISGDDVMQVAFDEIMSRNGSGLTMNMLKDNDYFVNYVVNGFLK</sequence>
<keyword evidence="3" id="KW-1185">Reference proteome</keyword>
<evidence type="ECO:0000256" key="1">
    <source>
        <dbReference type="SAM" id="SignalP"/>
    </source>
</evidence>
<dbReference type="KEGG" id="vzi:G5S32_10150"/>
<accession>A0A6G7CJP8</accession>
<evidence type="ECO:0000313" key="3">
    <source>
        <dbReference type="Proteomes" id="UP000503003"/>
    </source>
</evidence>
<reference evidence="2 3" key="1">
    <citation type="submission" date="2020-02" db="EMBL/GenBank/DDBJ databases">
        <title>A complete genome of a marine bacterium Vibrio sp. ZWAL4003 isolated from the mangrove sediment with the ability to degrade polysaccharides.</title>
        <authorList>
            <person name="Wu J."/>
            <person name="Qu W."/>
            <person name="Zeng R."/>
        </authorList>
    </citation>
    <scope>NUCLEOTIDE SEQUENCE [LARGE SCALE GENOMIC DNA]</scope>
    <source>
        <strain evidence="2 3">ZWAL4003</strain>
    </source>
</reference>
<dbReference type="AlphaFoldDB" id="A0A6G7CJP8"/>
<dbReference type="EMBL" id="CP049331">
    <property type="protein sequence ID" value="QIH42335.1"/>
    <property type="molecule type" value="Genomic_DNA"/>
</dbReference>
<evidence type="ECO:0000313" key="2">
    <source>
        <dbReference type="EMBL" id="QIH42335.1"/>
    </source>
</evidence>
<protein>
    <submittedName>
        <fullName evidence="2">Uncharacterized protein</fullName>
    </submittedName>
</protein>
<dbReference type="PROSITE" id="PS51257">
    <property type="entry name" value="PROKAR_LIPOPROTEIN"/>
    <property type="match status" value="1"/>
</dbReference>
<feature type="signal peptide" evidence="1">
    <location>
        <begin position="1"/>
        <end position="20"/>
    </location>
</feature>
<gene>
    <name evidence="2" type="ORF">G5S32_10150</name>
</gene>
<dbReference type="Proteomes" id="UP000503003">
    <property type="component" value="Chromosome 1"/>
</dbReference>
<name>A0A6G7CJP8_9VIBR</name>
<dbReference type="RefSeq" id="WP_165311907.1">
    <property type="nucleotide sequence ID" value="NZ_CP049331.1"/>
</dbReference>
<keyword evidence="1" id="KW-0732">Signal</keyword>
<organism evidence="2 3">
    <name type="scientific">Vibrio ziniensis</name>
    <dbReference type="NCBI Taxonomy" id="2711221"/>
    <lineage>
        <taxon>Bacteria</taxon>
        <taxon>Pseudomonadati</taxon>
        <taxon>Pseudomonadota</taxon>
        <taxon>Gammaproteobacteria</taxon>
        <taxon>Vibrionales</taxon>
        <taxon>Vibrionaceae</taxon>
        <taxon>Vibrio</taxon>
    </lineage>
</organism>
<feature type="chain" id="PRO_5026253896" evidence="1">
    <location>
        <begin position="21"/>
        <end position="350"/>
    </location>
</feature>